<dbReference type="WBParaSite" id="L893_g28342.t1">
    <property type="protein sequence ID" value="L893_g28342.t1"/>
    <property type="gene ID" value="L893_g28342"/>
</dbReference>
<evidence type="ECO:0000313" key="1">
    <source>
        <dbReference type="Proteomes" id="UP000095287"/>
    </source>
</evidence>
<dbReference type="AlphaFoldDB" id="A0A1I7ZNJ3"/>
<name>A0A1I7ZNJ3_9BILA</name>
<accession>A0A1I7ZNJ3</accession>
<protein>
    <submittedName>
        <fullName evidence="2">DUF5857 domain-containing protein</fullName>
    </submittedName>
</protein>
<dbReference type="Proteomes" id="UP000095287">
    <property type="component" value="Unplaced"/>
</dbReference>
<keyword evidence="1" id="KW-1185">Reference proteome</keyword>
<sequence>MAFNEKRIGYRIRIKDEDMTCSLLTDFNRFEASQGLETSEVHDYILATNVDDKMCSANATRNGIPLEKDRSVLSVNVRYVYLGSRYVGQFAPEESVESVDDCSSMAFNEKRIGYRIRTKDEDMTCSLLIDFSRFEASEGIETSEVHDYILATNVDDKMCSANATRNVSDFLSKPCDPGASDCALLEKIADYCRFVGSDVLNCVSPTLTLRDLECPVGQERVNVKKGKRLCCPVGEKLAEERDGKTLCCPQKKELKDVVNGKAICCALNENHKKGTTLCCPSGHIHSNLSSIERTLSKSSNGALGCCPQGEHFEKREGGVDHCCPDGEHLELVKDGEAVCCWDGSVLKGFYKGKKMCCKDDTTFHEDDGWCCPPGYLPSKAADGFAGCCKAEFGSLVALLLMADAICWQRL</sequence>
<reference evidence="2" key="1">
    <citation type="submission" date="2016-11" db="UniProtKB">
        <authorList>
            <consortium name="WormBaseParasite"/>
        </authorList>
    </citation>
    <scope>IDENTIFICATION</scope>
</reference>
<organism evidence="1 2">
    <name type="scientific">Steinernema glaseri</name>
    <dbReference type="NCBI Taxonomy" id="37863"/>
    <lineage>
        <taxon>Eukaryota</taxon>
        <taxon>Metazoa</taxon>
        <taxon>Ecdysozoa</taxon>
        <taxon>Nematoda</taxon>
        <taxon>Chromadorea</taxon>
        <taxon>Rhabditida</taxon>
        <taxon>Tylenchina</taxon>
        <taxon>Panagrolaimomorpha</taxon>
        <taxon>Strongyloidoidea</taxon>
        <taxon>Steinernematidae</taxon>
        <taxon>Steinernema</taxon>
    </lineage>
</organism>
<evidence type="ECO:0000313" key="2">
    <source>
        <dbReference type="WBParaSite" id="L893_g28342.t1"/>
    </source>
</evidence>
<proteinExistence type="predicted"/>